<dbReference type="EMBL" id="BMAC01000442">
    <property type="protein sequence ID" value="GFP96515.1"/>
    <property type="molecule type" value="Genomic_DNA"/>
</dbReference>
<gene>
    <name evidence="1" type="ORF">PHJA_001795600</name>
</gene>
<dbReference type="PANTHER" id="PTHR47481:SF9">
    <property type="entry name" value="RETROTRANSPOSON GAG DOMAIN-CONTAINING PROTEIN"/>
    <property type="match status" value="1"/>
</dbReference>
<evidence type="ECO:0000313" key="1">
    <source>
        <dbReference type="EMBL" id="GFP96515.1"/>
    </source>
</evidence>
<name>A0A830CN82_9LAMI</name>
<dbReference type="Proteomes" id="UP000653305">
    <property type="component" value="Unassembled WGS sequence"/>
</dbReference>
<dbReference type="AlphaFoldDB" id="A0A830CN82"/>
<dbReference type="Pfam" id="PF14223">
    <property type="entry name" value="Retrotran_gag_2"/>
    <property type="match status" value="1"/>
</dbReference>
<protein>
    <submittedName>
        <fullName evidence="1">Uncharacterized protein</fullName>
    </submittedName>
</protein>
<proteinExistence type="predicted"/>
<organism evidence="1 2">
    <name type="scientific">Phtheirospermum japonicum</name>
    <dbReference type="NCBI Taxonomy" id="374723"/>
    <lineage>
        <taxon>Eukaryota</taxon>
        <taxon>Viridiplantae</taxon>
        <taxon>Streptophyta</taxon>
        <taxon>Embryophyta</taxon>
        <taxon>Tracheophyta</taxon>
        <taxon>Spermatophyta</taxon>
        <taxon>Magnoliopsida</taxon>
        <taxon>eudicotyledons</taxon>
        <taxon>Gunneridae</taxon>
        <taxon>Pentapetalae</taxon>
        <taxon>asterids</taxon>
        <taxon>lamiids</taxon>
        <taxon>Lamiales</taxon>
        <taxon>Orobanchaceae</taxon>
        <taxon>Orobanchaceae incertae sedis</taxon>
        <taxon>Phtheirospermum</taxon>
    </lineage>
</organism>
<dbReference type="OrthoDB" id="851583at2759"/>
<comment type="caution">
    <text evidence="1">The sequence shown here is derived from an EMBL/GenBank/DDBJ whole genome shotgun (WGS) entry which is preliminary data.</text>
</comment>
<evidence type="ECO:0000313" key="2">
    <source>
        <dbReference type="Proteomes" id="UP000653305"/>
    </source>
</evidence>
<sequence length="229" mass="25019">MVILISSHHHLPIKLTQSNIPSWHTHLCALLNGFSLIGHIDGSSPSLNSATDPEGYLWWFKQDQLLLAAILGSVSLDILPIIPTASTAVAAFLTLSTAFASKSREHVMFLKTSLTNSSLEGKSITEFFNLIKSLSNELGLIDGSIKDDDLTLYIMNGLTPEYRDIVSVVHTCDTPFRFEELRDWLIEHEFYLKKIKAKATSLVAMANMAQSGSSSSNRSGSKIPGGGRG</sequence>
<dbReference type="PANTHER" id="PTHR47481">
    <property type="match status" value="1"/>
</dbReference>
<keyword evidence="2" id="KW-1185">Reference proteome</keyword>
<reference evidence="1" key="1">
    <citation type="submission" date="2020-07" db="EMBL/GenBank/DDBJ databases">
        <title>Ethylene signaling mediates host invasion by parasitic plants.</title>
        <authorList>
            <person name="Yoshida S."/>
        </authorList>
    </citation>
    <scope>NUCLEOTIDE SEQUENCE</scope>
    <source>
        <strain evidence="1">Okayama</strain>
    </source>
</reference>
<accession>A0A830CN82</accession>